<protein>
    <submittedName>
        <fullName evidence="1">Uncharacterized protein</fullName>
    </submittedName>
</protein>
<comment type="caution">
    <text evidence="1">The sequence shown here is derived from an EMBL/GenBank/DDBJ whole genome shotgun (WGS) entry which is preliminary data.</text>
</comment>
<name>A0A5B7F8C9_PORTR</name>
<keyword evidence="2" id="KW-1185">Reference proteome</keyword>
<dbReference type="EMBL" id="VSRR010006023">
    <property type="protein sequence ID" value="MPC43870.1"/>
    <property type="molecule type" value="Genomic_DNA"/>
</dbReference>
<organism evidence="1 2">
    <name type="scientific">Portunus trituberculatus</name>
    <name type="common">Swimming crab</name>
    <name type="synonym">Neptunus trituberculatus</name>
    <dbReference type="NCBI Taxonomy" id="210409"/>
    <lineage>
        <taxon>Eukaryota</taxon>
        <taxon>Metazoa</taxon>
        <taxon>Ecdysozoa</taxon>
        <taxon>Arthropoda</taxon>
        <taxon>Crustacea</taxon>
        <taxon>Multicrustacea</taxon>
        <taxon>Malacostraca</taxon>
        <taxon>Eumalacostraca</taxon>
        <taxon>Eucarida</taxon>
        <taxon>Decapoda</taxon>
        <taxon>Pleocyemata</taxon>
        <taxon>Brachyura</taxon>
        <taxon>Eubrachyura</taxon>
        <taxon>Portunoidea</taxon>
        <taxon>Portunidae</taxon>
        <taxon>Portuninae</taxon>
        <taxon>Portunus</taxon>
    </lineage>
</organism>
<accession>A0A5B7F8C9</accession>
<evidence type="ECO:0000313" key="2">
    <source>
        <dbReference type="Proteomes" id="UP000324222"/>
    </source>
</evidence>
<dbReference type="Proteomes" id="UP000324222">
    <property type="component" value="Unassembled WGS sequence"/>
</dbReference>
<reference evidence="1 2" key="1">
    <citation type="submission" date="2019-05" db="EMBL/GenBank/DDBJ databases">
        <title>Another draft genome of Portunus trituberculatus and its Hox gene families provides insights of decapod evolution.</title>
        <authorList>
            <person name="Jeong J.-H."/>
            <person name="Song I."/>
            <person name="Kim S."/>
            <person name="Choi T."/>
            <person name="Kim D."/>
            <person name="Ryu S."/>
            <person name="Kim W."/>
        </authorList>
    </citation>
    <scope>NUCLEOTIDE SEQUENCE [LARGE SCALE GENOMIC DNA]</scope>
    <source>
        <tissue evidence="1">Muscle</tissue>
    </source>
</reference>
<evidence type="ECO:0000313" key="1">
    <source>
        <dbReference type="EMBL" id="MPC43870.1"/>
    </source>
</evidence>
<dbReference type="AlphaFoldDB" id="A0A5B7F8C9"/>
<sequence>MAYSCPPLPWAAISVLSANRAPMSHNHPMAQQTHCLLPESEQAHSCFRHYNSTSAAPPRDHLTHSDSRLLRVDLLLFDRNDHWALFDSSHPSCSGWQGSQASLFPGPDYAPLCSEEHNWPPLETEGDEGHEFPPHFTSMYHHMMTYIILVFKNAVGQRSYMECPVTLGCSLSTFLMEQANRAYLKPSEKKLSVVGYLLGRFTKVHNMAGQEMYGKADLVNPNLHSTLNPGAQKPSITHEHLEVARMEGVVATYKGREVGP</sequence>
<proteinExistence type="predicted"/>
<gene>
    <name evidence="1" type="ORF">E2C01_037523</name>
</gene>